<comment type="caution">
    <text evidence="4">The sequence shown here is derived from an EMBL/GenBank/DDBJ whole genome shotgun (WGS) entry which is preliminary data.</text>
</comment>
<protein>
    <recommendedName>
        <fullName evidence="1">glutathione transferase</fullName>
        <ecNumber evidence="1">2.5.1.18</ecNumber>
    </recommendedName>
</protein>
<keyword evidence="5" id="KW-1185">Reference proteome</keyword>
<gene>
    <name evidence="4" type="ORF">KP509_20G087300</name>
</gene>
<dbReference type="GO" id="GO:0004364">
    <property type="term" value="F:glutathione transferase activity"/>
    <property type="evidence" value="ECO:0007669"/>
    <property type="project" value="UniProtKB-EC"/>
</dbReference>
<sequence length="258" mass="28516">MDGLKKGYTVRMREFSQEGFSLQKGDRGAVGRENEGEKQLGGVRAFKGQARSNPGLARASLGEVALLALSQHSLLFCRHPAPWPDISVCNLDVGWTGRKRKHFGCALEEGAVPFVITGIDEQSMPSWLTEIQKNAEIPALRDGDEYVFGVDDITGDVNDTYLPQSSAFFIPEVRTLGGAKSMRMQSLSLTSVWKQDGPYLCGTTPTDVDFKVAPLLHHACITILNAMDFELPEKYIDVHKYIALMEGTASFQKYNQPE</sequence>
<evidence type="ECO:0000313" key="5">
    <source>
        <dbReference type="Proteomes" id="UP000825935"/>
    </source>
</evidence>
<dbReference type="GO" id="GO:0033355">
    <property type="term" value="P:ascorbate glutathione cycle"/>
    <property type="evidence" value="ECO:0007669"/>
    <property type="project" value="InterPro"/>
</dbReference>
<dbReference type="EMBL" id="CM035425">
    <property type="protein sequence ID" value="KAH7332437.1"/>
    <property type="molecule type" value="Genomic_DNA"/>
</dbReference>
<reference evidence="4" key="1">
    <citation type="submission" date="2021-08" db="EMBL/GenBank/DDBJ databases">
        <title>WGS assembly of Ceratopteris richardii.</title>
        <authorList>
            <person name="Marchant D.B."/>
            <person name="Chen G."/>
            <person name="Jenkins J."/>
            <person name="Shu S."/>
            <person name="Leebens-Mack J."/>
            <person name="Grimwood J."/>
            <person name="Schmutz J."/>
            <person name="Soltis P."/>
            <person name="Soltis D."/>
            <person name="Chen Z.-H."/>
        </authorList>
    </citation>
    <scope>NUCLEOTIDE SEQUENCE</scope>
    <source>
        <strain evidence="4">Whitten #5841</strain>
        <tissue evidence="4">Leaf</tissue>
    </source>
</reference>
<dbReference type="EC" id="2.5.1.18" evidence="1"/>
<name>A0A8T2SJ92_CERRI</name>
<dbReference type="OrthoDB" id="1935530at2759"/>
<dbReference type="Gene3D" id="1.20.1050.10">
    <property type="match status" value="1"/>
</dbReference>
<dbReference type="Gene3D" id="3.40.30.10">
    <property type="entry name" value="Glutaredoxin"/>
    <property type="match status" value="1"/>
</dbReference>
<dbReference type="Proteomes" id="UP000825935">
    <property type="component" value="Chromosome 20"/>
</dbReference>
<dbReference type="InterPro" id="IPR036282">
    <property type="entry name" value="Glutathione-S-Trfase_C_sf"/>
</dbReference>
<comment type="catalytic activity">
    <reaction evidence="3">
        <text>RX + glutathione = an S-substituted glutathione + a halide anion + H(+)</text>
        <dbReference type="Rhea" id="RHEA:16437"/>
        <dbReference type="ChEBI" id="CHEBI:15378"/>
        <dbReference type="ChEBI" id="CHEBI:16042"/>
        <dbReference type="ChEBI" id="CHEBI:17792"/>
        <dbReference type="ChEBI" id="CHEBI:57925"/>
        <dbReference type="ChEBI" id="CHEBI:90779"/>
        <dbReference type="EC" id="2.5.1.18"/>
    </reaction>
</comment>
<evidence type="ECO:0000313" key="4">
    <source>
        <dbReference type="EMBL" id="KAH7332437.1"/>
    </source>
</evidence>
<dbReference type="AlphaFoldDB" id="A0A8T2SJ92"/>
<dbReference type="PANTHER" id="PTHR44420:SF5">
    <property type="entry name" value="GLUTATHIONE DEHYDROGENASE (ASCORBATE)"/>
    <property type="match status" value="1"/>
</dbReference>
<organism evidence="4 5">
    <name type="scientific">Ceratopteris richardii</name>
    <name type="common">Triangle waterfern</name>
    <dbReference type="NCBI Taxonomy" id="49495"/>
    <lineage>
        <taxon>Eukaryota</taxon>
        <taxon>Viridiplantae</taxon>
        <taxon>Streptophyta</taxon>
        <taxon>Embryophyta</taxon>
        <taxon>Tracheophyta</taxon>
        <taxon>Polypodiopsida</taxon>
        <taxon>Polypodiidae</taxon>
        <taxon>Polypodiales</taxon>
        <taxon>Pteridineae</taxon>
        <taxon>Pteridaceae</taxon>
        <taxon>Parkerioideae</taxon>
        <taxon>Ceratopteris</taxon>
    </lineage>
</organism>
<evidence type="ECO:0000256" key="1">
    <source>
        <dbReference type="ARBA" id="ARBA00012452"/>
    </source>
</evidence>
<accession>A0A8T2SJ92</accession>
<dbReference type="InterPro" id="IPR044627">
    <property type="entry name" value="DHAR1/2/3/4"/>
</dbReference>
<dbReference type="SUPFAM" id="SSF47616">
    <property type="entry name" value="GST C-terminal domain-like"/>
    <property type="match status" value="1"/>
</dbReference>
<evidence type="ECO:0000256" key="3">
    <source>
        <dbReference type="ARBA" id="ARBA00047960"/>
    </source>
</evidence>
<keyword evidence="2" id="KW-0808">Transferase</keyword>
<dbReference type="PANTHER" id="PTHR44420">
    <property type="entry name" value="GLUTATHIONE S-TRANSFERASE DHAR2-RELATED"/>
    <property type="match status" value="1"/>
</dbReference>
<dbReference type="GO" id="GO:0045174">
    <property type="term" value="F:glutathione dehydrogenase (ascorbate) activity"/>
    <property type="evidence" value="ECO:0007669"/>
    <property type="project" value="InterPro"/>
</dbReference>
<proteinExistence type="predicted"/>
<evidence type="ECO:0000256" key="2">
    <source>
        <dbReference type="ARBA" id="ARBA00022679"/>
    </source>
</evidence>